<feature type="compositionally biased region" description="Basic and acidic residues" evidence="1">
    <location>
        <begin position="27"/>
        <end position="39"/>
    </location>
</feature>
<evidence type="ECO:0000313" key="2">
    <source>
        <dbReference type="EMBL" id="GAA0165607.1"/>
    </source>
</evidence>
<dbReference type="AlphaFoldDB" id="A0AAV3QNI5"/>
<keyword evidence="3" id="KW-1185">Reference proteome</keyword>
<dbReference type="Proteomes" id="UP001454036">
    <property type="component" value="Unassembled WGS sequence"/>
</dbReference>
<feature type="region of interest" description="Disordered" evidence="1">
    <location>
        <begin position="20"/>
        <end position="40"/>
    </location>
</feature>
<name>A0AAV3QNI5_LITER</name>
<comment type="caution">
    <text evidence="2">The sequence shown here is derived from an EMBL/GenBank/DDBJ whole genome shotgun (WGS) entry which is preliminary data.</text>
</comment>
<evidence type="ECO:0000256" key="1">
    <source>
        <dbReference type="SAM" id="MobiDB-lite"/>
    </source>
</evidence>
<gene>
    <name evidence="2" type="ORF">LIER_43722</name>
</gene>
<organism evidence="2 3">
    <name type="scientific">Lithospermum erythrorhizon</name>
    <name type="common">Purple gromwell</name>
    <name type="synonym">Lithospermum officinale var. erythrorhizon</name>
    <dbReference type="NCBI Taxonomy" id="34254"/>
    <lineage>
        <taxon>Eukaryota</taxon>
        <taxon>Viridiplantae</taxon>
        <taxon>Streptophyta</taxon>
        <taxon>Embryophyta</taxon>
        <taxon>Tracheophyta</taxon>
        <taxon>Spermatophyta</taxon>
        <taxon>Magnoliopsida</taxon>
        <taxon>eudicotyledons</taxon>
        <taxon>Gunneridae</taxon>
        <taxon>Pentapetalae</taxon>
        <taxon>asterids</taxon>
        <taxon>lamiids</taxon>
        <taxon>Boraginales</taxon>
        <taxon>Boraginaceae</taxon>
        <taxon>Boraginoideae</taxon>
        <taxon>Lithospermeae</taxon>
        <taxon>Lithospermum</taxon>
    </lineage>
</organism>
<protein>
    <submittedName>
        <fullName evidence="2">Uncharacterized protein</fullName>
    </submittedName>
</protein>
<dbReference type="EMBL" id="BAABME010038031">
    <property type="protein sequence ID" value="GAA0165607.1"/>
    <property type="molecule type" value="Genomic_DNA"/>
</dbReference>
<proteinExistence type="predicted"/>
<reference evidence="2 3" key="1">
    <citation type="submission" date="2024-01" db="EMBL/GenBank/DDBJ databases">
        <title>The complete chloroplast genome sequence of Lithospermum erythrorhizon: insights into the phylogenetic relationship among Boraginaceae species and the maternal lineages of purple gromwells.</title>
        <authorList>
            <person name="Okada T."/>
            <person name="Watanabe K."/>
        </authorList>
    </citation>
    <scope>NUCLEOTIDE SEQUENCE [LARGE SCALE GENOMIC DNA]</scope>
</reference>
<sequence>MDSLSNGSVVSKLKVFNGGVDEQVGGGDDHGLKGKKVTDDGCLDTSRSDGSAELKMETVATVGGVQKKLVHGDHEYVLEDVPHLSDYIPNLEVWFLTLSLQNRSFVTLYDTFR</sequence>
<evidence type="ECO:0000313" key="3">
    <source>
        <dbReference type="Proteomes" id="UP001454036"/>
    </source>
</evidence>
<accession>A0AAV3QNI5</accession>